<accession>W9WA17</accession>
<comment type="caution">
    <text evidence="2">The sequence shown here is derived from an EMBL/GenBank/DDBJ whole genome shotgun (WGS) entry which is preliminary data.</text>
</comment>
<feature type="coiled-coil region" evidence="1">
    <location>
        <begin position="95"/>
        <end position="122"/>
    </location>
</feature>
<dbReference type="RefSeq" id="XP_007750668.1">
    <property type="nucleotide sequence ID" value="XM_007752478.1"/>
</dbReference>
<dbReference type="GeneID" id="19196595"/>
<dbReference type="Proteomes" id="UP000019471">
    <property type="component" value="Unassembled WGS sequence"/>
</dbReference>
<reference evidence="2 3" key="1">
    <citation type="submission" date="2013-03" db="EMBL/GenBank/DDBJ databases">
        <title>The Genome Sequence of Cladophialophora psammophila CBS 110553.</title>
        <authorList>
            <consortium name="The Broad Institute Genomics Platform"/>
            <person name="Cuomo C."/>
            <person name="de Hoog S."/>
            <person name="Gorbushina A."/>
            <person name="Walker B."/>
            <person name="Young S.K."/>
            <person name="Zeng Q."/>
            <person name="Gargeya S."/>
            <person name="Fitzgerald M."/>
            <person name="Haas B."/>
            <person name="Abouelleil A."/>
            <person name="Allen A.W."/>
            <person name="Alvarado L."/>
            <person name="Arachchi H.M."/>
            <person name="Berlin A.M."/>
            <person name="Chapman S.B."/>
            <person name="Gainer-Dewar J."/>
            <person name="Goldberg J."/>
            <person name="Griggs A."/>
            <person name="Gujja S."/>
            <person name="Hansen M."/>
            <person name="Howarth C."/>
            <person name="Imamovic A."/>
            <person name="Ireland A."/>
            <person name="Larimer J."/>
            <person name="McCowan C."/>
            <person name="Murphy C."/>
            <person name="Pearson M."/>
            <person name="Poon T.W."/>
            <person name="Priest M."/>
            <person name="Roberts A."/>
            <person name="Saif S."/>
            <person name="Shea T."/>
            <person name="Sisk P."/>
            <person name="Sykes S."/>
            <person name="Wortman J."/>
            <person name="Nusbaum C."/>
            <person name="Birren B."/>
        </authorList>
    </citation>
    <scope>NUCLEOTIDE SEQUENCE [LARGE SCALE GENOMIC DNA]</scope>
    <source>
        <strain evidence="2 3">CBS 110553</strain>
    </source>
</reference>
<proteinExistence type="predicted"/>
<dbReference type="HOGENOM" id="CLU_123973_0_0_1"/>
<gene>
    <name evidence="2" type="ORF">A1O5_11909</name>
</gene>
<organism evidence="2 3">
    <name type="scientific">Cladophialophora psammophila CBS 110553</name>
    <dbReference type="NCBI Taxonomy" id="1182543"/>
    <lineage>
        <taxon>Eukaryota</taxon>
        <taxon>Fungi</taxon>
        <taxon>Dikarya</taxon>
        <taxon>Ascomycota</taxon>
        <taxon>Pezizomycotina</taxon>
        <taxon>Eurotiomycetes</taxon>
        <taxon>Chaetothyriomycetidae</taxon>
        <taxon>Chaetothyriales</taxon>
        <taxon>Herpotrichiellaceae</taxon>
        <taxon>Cladophialophora</taxon>
    </lineage>
</organism>
<dbReference type="EMBL" id="AMGX01000029">
    <property type="protein sequence ID" value="EXJ61351.1"/>
    <property type="molecule type" value="Genomic_DNA"/>
</dbReference>
<dbReference type="AlphaFoldDB" id="W9WA17"/>
<name>W9WA17_9EURO</name>
<evidence type="ECO:0000313" key="3">
    <source>
        <dbReference type="Proteomes" id="UP000019471"/>
    </source>
</evidence>
<sequence length="179" mass="18714">MSATIPKKRLPNTPAAGTAYPFAVLPAAPVADAEALLAADEAEDAMLLAELEADVKKEDAAEVALFTRLFSAELALARRLLISLERLLCAEGPAVAATDERLETLEDAAAEMEEASDSTTETSDWTSVGILLARDDASDAAEVTAEPATDVALPAAEVASLATEVAIEMIELMAELRSD</sequence>
<keyword evidence="1" id="KW-0175">Coiled coil</keyword>
<keyword evidence="3" id="KW-1185">Reference proteome</keyword>
<evidence type="ECO:0000313" key="2">
    <source>
        <dbReference type="EMBL" id="EXJ61351.1"/>
    </source>
</evidence>
<protein>
    <submittedName>
        <fullName evidence="2">Uncharacterized protein</fullName>
    </submittedName>
</protein>
<evidence type="ECO:0000256" key="1">
    <source>
        <dbReference type="SAM" id="Coils"/>
    </source>
</evidence>